<evidence type="ECO:0000256" key="1">
    <source>
        <dbReference type="SAM" id="MobiDB-lite"/>
    </source>
</evidence>
<dbReference type="RefSeq" id="XP_033393194.1">
    <property type="nucleotide sequence ID" value="XM_033534905.1"/>
</dbReference>
<dbReference type="GeneID" id="54292395"/>
<reference evidence="2" key="1">
    <citation type="journal article" date="2020" name="Stud. Mycol.">
        <title>101 Dothideomycetes genomes: a test case for predicting lifestyles and emergence of pathogens.</title>
        <authorList>
            <person name="Haridas S."/>
            <person name="Albert R."/>
            <person name="Binder M."/>
            <person name="Bloem J."/>
            <person name="Labutti K."/>
            <person name="Salamov A."/>
            <person name="Andreopoulos B."/>
            <person name="Baker S."/>
            <person name="Barry K."/>
            <person name="Bills G."/>
            <person name="Bluhm B."/>
            <person name="Cannon C."/>
            <person name="Castanera R."/>
            <person name="Culley D."/>
            <person name="Daum C."/>
            <person name="Ezra D."/>
            <person name="Gonzalez J."/>
            <person name="Henrissat B."/>
            <person name="Kuo A."/>
            <person name="Liang C."/>
            <person name="Lipzen A."/>
            <person name="Lutzoni F."/>
            <person name="Magnuson J."/>
            <person name="Mondo S."/>
            <person name="Nolan M."/>
            <person name="Ohm R."/>
            <person name="Pangilinan J."/>
            <person name="Park H.-J."/>
            <person name="Ramirez L."/>
            <person name="Alfaro M."/>
            <person name="Sun H."/>
            <person name="Tritt A."/>
            <person name="Yoshinaga Y."/>
            <person name="Zwiers L.-H."/>
            <person name="Turgeon B."/>
            <person name="Goodwin S."/>
            <person name="Spatafora J."/>
            <person name="Crous P."/>
            <person name="Grigoriev I."/>
        </authorList>
    </citation>
    <scope>NUCLEOTIDE SEQUENCE</scope>
    <source>
        <strain evidence="2">CBS 121167</strain>
    </source>
</reference>
<gene>
    <name evidence="2" type="ORF">K452DRAFT_101513</name>
</gene>
<sequence length="159" mass="17574">MYLVLSCLVLQDAYYVHTTSLSHHSIANHQSHLHLISTHFQSSHHLVSSLTHHPYPSDTKAQSPNPKRKPFFLPALLISNTSYFLLTHDSQHAQRSTIPAPPLLKRSCRAPRYGSLPACHAKSESRESCGSCGGATGANTTSHQRHMQASKPDGDQMNE</sequence>
<keyword evidence="3" id="KW-1185">Reference proteome</keyword>
<feature type="region of interest" description="Disordered" evidence="1">
    <location>
        <begin position="119"/>
        <end position="159"/>
    </location>
</feature>
<protein>
    <submittedName>
        <fullName evidence="2">Uncharacterized protein</fullName>
    </submittedName>
</protein>
<organism evidence="2 3">
    <name type="scientific">Aplosporella prunicola CBS 121167</name>
    <dbReference type="NCBI Taxonomy" id="1176127"/>
    <lineage>
        <taxon>Eukaryota</taxon>
        <taxon>Fungi</taxon>
        <taxon>Dikarya</taxon>
        <taxon>Ascomycota</taxon>
        <taxon>Pezizomycotina</taxon>
        <taxon>Dothideomycetes</taxon>
        <taxon>Dothideomycetes incertae sedis</taxon>
        <taxon>Botryosphaeriales</taxon>
        <taxon>Aplosporellaceae</taxon>
        <taxon>Aplosporella</taxon>
    </lineage>
</organism>
<dbReference type="EMBL" id="ML995502">
    <property type="protein sequence ID" value="KAF2137479.1"/>
    <property type="molecule type" value="Genomic_DNA"/>
</dbReference>
<name>A0A6A6AZY2_9PEZI</name>
<proteinExistence type="predicted"/>
<dbReference type="Proteomes" id="UP000799438">
    <property type="component" value="Unassembled WGS sequence"/>
</dbReference>
<evidence type="ECO:0000313" key="3">
    <source>
        <dbReference type="Proteomes" id="UP000799438"/>
    </source>
</evidence>
<evidence type="ECO:0000313" key="2">
    <source>
        <dbReference type="EMBL" id="KAF2137479.1"/>
    </source>
</evidence>
<accession>A0A6A6AZY2</accession>
<dbReference type="AlphaFoldDB" id="A0A6A6AZY2"/>